<protein>
    <recommendedName>
        <fullName evidence="1">Exostosin GT47 domain-containing protein</fullName>
    </recommendedName>
</protein>
<evidence type="ECO:0000313" key="3">
    <source>
        <dbReference type="Proteomes" id="UP000612329"/>
    </source>
</evidence>
<sequence length="346" mass="40741">MLNLFTDKTFLTEKYRRDVFPLLFDLYFLNSEILADHYLLVDDVLKSDFIILPIDYAKFLKFKLALKKLQKLSKIHNKPIWIYTAGDYGFTNYIRNSYTFRLGGFKSKHTQNTFILPSFINDPYLDYLKSGFSTVKKGNAPTIGFVGHAQDGLKKYISESINHLKYKFKKAFGLIIADFQSFYPSSIKRKKYLSVLQKSRLLKTNFILRNNYRDGVKNDIERHQSTKEFYNNMFKNAYTFCSRGVGNFSVRFYETLAVGRIPILLDTDCRLPLEGLIDWSEHCVILVESSNVSFEQQILNFHNSKSEESFEAIQKANRMLWETHLRRDMFFLKIHDLFINKKMNHA</sequence>
<name>A0A8J3BKI7_9FLAO</name>
<reference evidence="2" key="2">
    <citation type="submission" date="2020-09" db="EMBL/GenBank/DDBJ databases">
        <authorList>
            <person name="Sun Q."/>
            <person name="Ohkuma M."/>
        </authorList>
    </citation>
    <scope>NUCLEOTIDE SEQUENCE</scope>
    <source>
        <strain evidence="2">JCM 12862</strain>
    </source>
</reference>
<dbReference type="AlphaFoldDB" id="A0A8J3BKI7"/>
<evidence type="ECO:0000313" key="2">
    <source>
        <dbReference type="EMBL" id="GGK17413.1"/>
    </source>
</evidence>
<keyword evidence="3" id="KW-1185">Reference proteome</keyword>
<reference evidence="2" key="1">
    <citation type="journal article" date="2014" name="Int. J. Syst. Evol. Microbiol.">
        <title>Complete genome sequence of Corynebacterium casei LMG S-19264T (=DSM 44701T), isolated from a smear-ripened cheese.</title>
        <authorList>
            <consortium name="US DOE Joint Genome Institute (JGI-PGF)"/>
            <person name="Walter F."/>
            <person name="Albersmeier A."/>
            <person name="Kalinowski J."/>
            <person name="Ruckert C."/>
        </authorList>
    </citation>
    <scope>NUCLEOTIDE SEQUENCE</scope>
    <source>
        <strain evidence="2">JCM 12862</strain>
    </source>
</reference>
<dbReference type="Pfam" id="PF03016">
    <property type="entry name" value="Exostosin_GT47"/>
    <property type="match status" value="1"/>
</dbReference>
<dbReference type="Proteomes" id="UP000612329">
    <property type="component" value="Unassembled WGS sequence"/>
</dbReference>
<dbReference type="InterPro" id="IPR040911">
    <property type="entry name" value="Exostosin_GT47"/>
</dbReference>
<organism evidence="2 3">
    <name type="scientific">Yeosuana aromativorans</name>
    <dbReference type="NCBI Taxonomy" id="288019"/>
    <lineage>
        <taxon>Bacteria</taxon>
        <taxon>Pseudomonadati</taxon>
        <taxon>Bacteroidota</taxon>
        <taxon>Flavobacteriia</taxon>
        <taxon>Flavobacteriales</taxon>
        <taxon>Flavobacteriaceae</taxon>
        <taxon>Yeosuana</taxon>
    </lineage>
</organism>
<proteinExistence type="predicted"/>
<gene>
    <name evidence="2" type="ORF">GCM10007962_09510</name>
</gene>
<comment type="caution">
    <text evidence="2">The sequence shown here is derived from an EMBL/GenBank/DDBJ whole genome shotgun (WGS) entry which is preliminary data.</text>
</comment>
<evidence type="ECO:0000259" key="1">
    <source>
        <dbReference type="Pfam" id="PF03016"/>
    </source>
</evidence>
<accession>A0A8J3BKI7</accession>
<dbReference type="EMBL" id="BMNR01000002">
    <property type="protein sequence ID" value="GGK17413.1"/>
    <property type="molecule type" value="Genomic_DNA"/>
</dbReference>
<feature type="domain" description="Exostosin GT47" evidence="1">
    <location>
        <begin position="39"/>
        <end position="289"/>
    </location>
</feature>